<keyword evidence="2 7" id="KW-0812">Transmembrane</keyword>
<gene>
    <name evidence="9" type="ORF">N7458_011563</name>
</gene>
<feature type="transmembrane region" description="Helical" evidence="7">
    <location>
        <begin position="140"/>
        <end position="162"/>
    </location>
</feature>
<keyword evidence="4 7" id="KW-0472">Membrane</keyword>
<dbReference type="PANTHER" id="PTHR33048">
    <property type="entry name" value="PTH11-LIKE INTEGRAL MEMBRANE PROTEIN (AFU_ORTHOLOGUE AFUA_5G11245)"/>
    <property type="match status" value="1"/>
</dbReference>
<evidence type="ECO:0000256" key="1">
    <source>
        <dbReference type="ARBA" id="ARBA00004141"/>
    </source>
</evidence>
<evidence type="ECO:0000313" key="9">
    <source>
        <dbReference type="EMBL" id="KAJ5432407.1"/>
    </source>
</evidence>
<evidence type="ECO:0000313" key="10">
    <source>
        <dbReference type="Proteomes" id="UP001213681"/>
    </source>
</evidence>
<evidence type="ECO:0000256" key="2">
    <source>
        <dbReference type="ARBA" id="ARBA00022692"/>
    </source>
</evidence>
<feature type="transmembrane region" description="Helical" evidence="7">
    <location>
        <begin position="106"/>
        <end position="128"/>
    </location>
</feature>
<dbReference type="Pfam" id="PF20684">
    <property type="entry name" value="Fung_rhodopsin"/>
    <property type="match status" value="1"/>
</dbReference>
<feature type="domain" description="Rhodopsin" evidence="8">
    <location>
        <begin position="55"/>
        <end position="321"/>
    </location>
</feature>
<evidence type="ECO:0000256" key="3">
    <source>
        <dbReference type="ARBA" id="ARBA00022989"/>
    </source>
</evidence>
<comment type="similarity">
    <text evidence="5">Belongs to the SAT4 family.</text>
</comment>
<sequence length="453" mass="50852">MDSIPRPSEGDVDIGTGTFAACWVLTGVAGVTLLFRYAVKSWVRFALPQVTAPERVWGFEDLFFLAGYTLDIGHMTLIQMSSQWGLGRHFYYLSGVQRSTAMKYDFYSQPLAVAAAMVSRTGMMWFLLTCFAASDKKIRVSIVVCAIVQIIVNMVTILQIILQCGPNPYRPSNRVEYFQYMWTPLPSDGSVVCQSPNVQTTVGFVQGGFNTIIDFILAVIAGVELWQFFLRTIHRENLSFWSQFKKINSTVRSRRLWQTITLCGPLILSGAASIVKTYKLKSLGDRLDFTYNIVSFVLWVKIENYSILLASCAPVARLFLRTIVDARRDGHLGYWSKSNSNNNASNDTELKNKQSRSKTGWMDSATATATATSQWQDEESQHTRWSIQERSMSRLSKGYGHEIEGMDDGGVTVKTDIVVQVDDGRSTSSWDARLLPGGGEMPIGREEYGYHAR</sequence>
<protein>
    <recommendedName>
        <fullName evidence="8">Rhodopsin domain-containing protein</fullName>
    </recommendedName>
</protein>
<evidence type="ECO:0000259" key="8">
    <source>
        <dbReference type="Pfam" id="PF20684"/>
    </source>
</evidence>
<feature type="region of interest" description="Disordered" evidence="6">
    <location>
        <begin position="343"/>
        <end position="363"/>
    </location>
</feature>
<evidence type="ECO:0000256" key="4">
    <source>
        <dbReference type="ARBA" id="ARBA00023136"/>
    </source>
</evidence>
<dbReference type="InterPro" id="IPR049326">
    <property type="entry name" value="Rhodopsin_dom_fungi"/>
</dbReference>
<reference evidence="9" key="1">
    <citation type="submission" date="2022-12" db="EMBL/GenBank/DDBJ databases">
        <authorList>
            <person name="Petersen C."/>
        </authorList>
    </citation>
    <scope>NUCLEOTIDE SEQUENCE</scope>
    <source>
        <strain evidence="9">IBT 16125</strain>
    </source>
</reference>
<dbReference type="Proteomes" id="UP001213681">
    <property type="component" value="Unassembled WGS sequence"/>
</dbReference>
<comment type="subcellular location">
    <subcellularLocation>
        <location evidence="1">Membrane</location>
        <topology evidence="1">Multi-pass membrane protein</topology>
    </subcellularLocation>
</comment>
<dbReference type="RefSeq" id="XP_056759699.1">
    <property type="nucleotide sequence ID" value="XM_056914945.1"/>
</dbReference>
<dbReference type="GeneID" id="81605188"/>
<evidence type="ECO:0000256" key="5">
    <source>
        <dbReference type="ARBA" id="ARBA00038359"/>
    </source>
</evidence>
<proteinExistence type="inferred from homology"/>
<evidence type="ECO:0000256" key="7">
    <source>
        <dbReference type="SAM" id="Phobius"/>
    </source>
</evidence>
<dbReference type="InterPro" id="IPR052337">
    <property type="entry name" value="SAT4-like"/>
</dbReference>
<feature type="transmembrane region" description="Helical" evidence="7">
    <location>
        <begin position="62"/>
        <end position="86"/>
    </location>
</feature>
<keyword evidence="10" id="KW-1185">Reference proteome</keyword>
<dbReference type="AlphaFoldDB" id="A0AAD6FWQ0"/>
<dbReference type="GO" id="GO:0016020">
    <property type="term" value="C:membrane"/>
    <property type="evidence" value="ECO:0007669"/>
    <property type="project" value="UniProtKB-SubCell"/>
</dbReference>
<accession>A0AAD6FWQ0</accession>
<reference evidence="9" key="2">
    <citation type="journal article" date="2023" name="IMA Fungus">
        <title>Comparative genomic study of the Penicillium genus elucidates a diverse pangenome and 15 lateral gene transfer events.</title>
        <authorList>
            <person name="Petersen C."/>
            <person name="Sorensen T."/>
            <person name="Nielsen M.R."/>
            <person name="Sondergaard T.E."/>
            <person name="Sorensen J.L."/>
            <person name="Fitzpatrick D.A."/>
            <person name="Frisvad J.C."/>
            <person name="Nielsen K.L."/>
        </authorList>
    </citation>
    <scope>NUCLEOTIDE SEQUENCE</scope>
    <source>
        <strain evidence="9">IBT 16125</strain>
    </source>
</reference>
<evidence type="ECO:0000256" key="6">
    <source>
        <dbReference type="SAM" id="MobiDB-lite"/>
    </source>
</evidence>
<keyword evidence="3 7" id="KW-1133">Transmembrane helix</keyword>
<name>A0AAD6FWQ0_9EURO</name>
<comment type="caution">
    <text evidence="9">The sequence shown here is derived from an EMBL/GenBank/DDBJ whole genome shotgun (WGS) entry which is preliminary data.</text>
</comment>
<feature type="transmembrane region" description="Helical" evidence="7">
    <location>
        <begin position="212"/>
        <end position="234"/>
    </location>
</feature>
<feature type="transmembrane region" description="Helical" evidence="7">
    <location>
        <begin position="14"/>
        <end position="35"/>
    </location>
</feature>
<dbReference type="PANTHER" id="PTHR33048:SF129">
    <property type="entry name" value="INTEGRAL MEMBRANE PROTEIN-RELATED"/>
    <property type="match status" value="1"/>
</dbReference>
<dbReference type="EMBL" id="JAPVEA010000009">
    <property type="protein sequence ID" value="KAJ5432407.1"/>
    <property type="molecule type" value="Genomic_DNA"/>
</dbReference>
<feature type="transmembrane region" description="Helical" evidence="7">
    <location>
        <begin position="255"/>
        <end position="276"/>
    </location>
</feature>
<organism evidence="9 10">
    <name type="scientific">Penicillium daleae</name>
    <dbReference type="NCBI Taxonomy" id="63821"/>
    <lineage>
        <taxon>Eukaryota</taxon>
        <taxon>Fungi</taxon>
        <taxon>Dikarya</taxon>
        <taxon>Ascomycota</taxon>
        <taxon>Pezizomycotina</taxon>
        <taxon>Eurotiomycetes</taxon>
        <taxon>Eurotiomycetidae</taxon>
        <taxon>Eurotiales</taxon>
        <taxon>Aspergillaceae</taxon>
        <taxon>Penicillium</taxon>
    </lineage>
</organism>